<dbReference type="GO" id="GO:0005774">
    <property type="term" value="C:vacuolar membrane"/>
    <property type="evidence" value="ECO:0007669"/>
    <property type="project" value="UniProtKB-SubCell"/>
</dbReference>
<dbReference type="InterPro" id="IPR002471">
    <property type="entry name" value="Pept_S9_AS"/>
</dbReference>
<dbReference type="Proteomes" id="UP000092583">
    <property type="component" value="Unassembled WGS sequence"/>
</dbReference>
<evidence type="ECO:0000313" key="17">
    <source>
        <dbReference type="EMBL" id="OCF56462.1"/>
    </source>
</evidence>
<organism evidence="17 18">
    <name type="scientific">Kwoniella mangroviensis CBS 10435</name>
    <dbReference type="NCBI Taxonomy" id="1331196"/>
    <lineage>
        <taxon>Eukaryota</taxon>
        <taxon>Fungi</taxon>
        <taxon>Dikarya</taxon>
        <taxon>Basidiomycota</taxon>
        <taxon>Agaricomycotina</taxon>
        <taxon>Tremellomycetes</taxon>
        <taxon>Tremellales</taxon>
        <taxon>Cryptococcaceae</taxon>
        <taxon>Kwoniella</taxon>
    </lineage>
</organism>
<keyword evidence="5" id="KW-0645">Protease</keyword>
<evidence type="ECO:0000256" key="12">
    <source>
        <dbReference type="ARBA" id="ARBA00023180"/>
    </source>
</evidence>
<dbReference type="InterPro" id="IPR001375">
    <property type="entry name" value="Peptidase_S9_cat"/>
</dbReference>
<evidence type="ECO:0000256" key="8">
    <source>
        <dbReference type="ARBA" id="ARBA00022825"/>
    </source>
</evidence>
<evidence type="ECO:0000256" key="2">
    <source>
        <dbReference type="ARBA" id="ARBA00006150"/>
    </source>
</evidence>
<accession>A0A1B9ILM1</accession>
<dbReference type="EMBL" id="KV700091">
    <property type="protein sequence ID" value="OCF56462.1"/>
    <property type="molecule type" value="Genomic_DNA"/>
</dbReference>
<evidence type="ECO:0000256" key="11">
    <source>
        <dbReference type="ARBA" id="ARBA00023136"/>
    </source>
</evidence>
<dbReference type="GO" id="GO:0004177">
    <property type="term" value="F:aminopeptidase activity"/>
    <property type="evidence" value="ECO:0007669"/>
    <property type="project" value="UniProtKB-KW"/>
</dbReference>
<protein>
    <submittedName>
        <fullName evidence="17">Dipeptidyl aminopeptidase</fullName>
    </submittedName>
</protein>
<feature type="compositionally biased region" description="Basic and acidic residues" evidence="13">
    <location>
        <begin position="41"/>
        <end position="66"/>
    </location>
</feature>
<keyword evidence="3 17" id="KW-0031">Aminopeptidase</keyword>
<evidence type="ECO:0000259" key="16">
    <source>
        <dbReference type="Pfam" id="PF00930"/>
    </source>
</evidence>
<keyword evidence="6 14" id="KW-0812">Transmembrane</keyword>
<evidence type="ECO:0000259" key="15">
    <source>
        <dbReference type="Pfam" id="PF00326"/>
    </source>
</evidence>
<evidence type="ECO:0000313" key="18">
    <source>
        <dbReference type="Proteomes" id="UP000092583"/>
    </source>
</evidence>
<evidence type="ECO:0000256" key="1">
    <source>
        <dbReference type="ARBA" id="ARBA00004576"/>
    </source>
</evidence>
<evidence type="ECO:0000256" key="3">
    <source>
        <dbReference type="ARBA" id="ARBA00022438"/>
    </source>
</evidence>
<evidence type="ECO:0000256" key="9">
    <source>
        <dbReference type="ARBA" id="ARBA00022968"/>
    </source>
</evidence>
<dbReference type="GO" id="GO:0004252">
    <property type="term" value="F:serine-type endopeptidase activity"/>
    <property type="evidence" value="ECO:0007669"/>
    <property type="project" value="InterPro"/>
</dbReference>
<keyword evidence="11 14" id="KW-0472">Membrane</keyword>
<dbReference type="Pfam" id="PF00930">
    <property type="entry name" value="DPPIV_N"/>
    <property type="match status" value="1"/>
</dbReference>
<keyword evidence="12" id="KW-0325">Glycoprotein</keyword>
<proteinExistence type="inferred from homology"/>
<reference evidence="18" key="2">
    <citation type="submission" date="2013-12" db="EMBL/GenBank/DDBJ databases">
        <title>Evolution of pathogenesis and genome organization in the Tremellales.</title>
        <authorList>
            <person name="Cuomo C."/>
            <person name="Litvintseva A."/>
            <person name="Heitman J."/>
            <person name="Chen Y."/>
            <person name="Sun S."/>
            <person name="Springer D."/>
            <person name="Dromer F."/>
            <person name="Young S."/>
            <person name="Zeng Q."/>
            <person name="Chapman S."/>
            <person name="Gujja S."/>
            <person name="Saif S."/>
            <person name="Birren B."/>
        </authorList>
    </citation>
    <scope>NUCLEOTIDE SEQUENCE [LARGE SCALE GENOMIC DNA]</scope>
    <source>
        <strain evidence="18">CBS 10435</strain>
    </source>
</reference>
<feature type="compositionally biased region" description="Acidic residues" evidence="13">
    <location>
        <begin position="67"/>
        <end position="78"/>
    </location>
</feature>
<evidence type="ECO:0000256" key="7">
    <source>
        <dbReference type="ARBA" id="ARBA00022801"/>
    </source>
</evidence>
<dbReference type="Pfam" id="PF00326">
    <property type="entry name" value="Peptidase_S9"/>
    <property type="match status" value="1"/>
</dbReference>
<reference evidence="17 18" key="1">
    <citation type="submission" date="2013-07" db="EMBL/GenBank/DDBJ databases">
        <title>The Genome Sequence of Kwoniella mangroviensis CBS10435.</title>
        <authorList>
            <consortium name="The Broad Institute Genome Sequencing Platform"/>
            <person name="Cuomo C."/>
            <person name="Litvintseva A."/>
            <person name="Chen Y."/>
            <person name="Heitman J."/>
            <person name="Sun S."/>
            <person name="Springer D."/>
            <person name="Dromer F."/>
            <person name="Young S.K."/>
            <person name="Zeng Q."/>
            <person name="Gargeya S."/>
            <person name="Fitzgerald M."/>
            <person name="Abouelleil A."/>
            <person name="Alvarado L."/>
            <person name="Berlin A.M."/>
            <person name="Chapman S.B."/>
            <person name="Dewar J."/>
            <person name="Goldberg J."/>
            <person name="Griggs A."/>
            <person name="Gujja S."/>
            <person name="Hansen M."/>
            <person name="Howarth C."/>
            <person name="Imamovic A."/>
            <person name="Larimer J."/>
            <person name="McCowan C."/>
            <person name="Murphy C."/>
            <person name="Pearson M."/>
            <person name="Priest M."/>
            <person name="Roberts A."/>
            <person name="Saif S."/>
            <person name="Shea T."/>
            <person name="Sykes S."/>
            <person name="Wortman J."/>
            <person name="Nusbaum C."/>
            <person name="Birren B."/>
        </authorList>
    </citation>
    <scope>NUCLEOTIDE SEQUENCE [LARGE SCALE GENOMIC DNA]</scope>
    <source>
        <strain evidence="17 18">CBS 10435</strain>
    </source>
</reference>
<feature type="transmembrane region" description="Helical" evidence="14">
    <location>
        <begin position="97"/>
        <end position="119"/>
    </location>
</feature>
<keyword evidence="7" id="KW-0378">Hydrolase</keyword>
<dbReference type="OrthoDB" id="16520at2759"/>
<keyword evidence="4" id="KW-0926">Vacuole</keyword>
<dbReference type="AlphaFoldDB" id="A0A1B9ILM1"/>
<keyword evidence="8" id="KW-0720">Serine protease</keyword>
<feature type="domain" description="Dipeptidylpeptidase IV N-terminal" evidence="16">
    <location>
        <begin position="205"/>
        <end position="582"/>
    </location>
</feature>
<keyword evidence="18" id="KW-1185">Reference proteome</keyword>
<evidence type="ECO:0000256" key="14">
    <source>
        <dbReference type="SAM" id="Phobius"/>
    </source>
</evidence>
<gene>
    <name evidence="17" type="ORF">L486_06406</name>
</gene>
<keyword evidence="9" id="KW-0735">Signal-anchor</keyword>
<dbReference type="Gene3D" id="2.140.10.30">
    <property type="entry name" value="Dipeptidylpeptidase IV, N-terminal domain"/>
    <property type="match status" value="1"/>
</dbReference>
<dbReference type="PROSITE" id="PS00708">
    <property type="entry name" value="PRO_ENDOPEP_SER"/>
    <property type="match status" value="1"/>
</dbReference>
<dbReference type="InterPro" id="IPR050278">
    <property type="entry name" value="Serine_Prot_S9B/DPPIV"/>
</dbReference>
<dbReference type="Gene3D" id="3.40.50.1820">
    <property type="entry name" value="alpha/beta hydrolase"/>
    <property type="match status" value="1"/>
</dbReference>
<dbReference type="GO" id="GO:0008239">
    <property type="term" value="F:dipeptidyl-peptidase activity"/>
    <property type="evidence" value="ECO:0007669"/>
    <property type="project" value="TreeGrafter"/>
</dbReference>
<evidence type="ECO:0000256" key="13">
    <source>
        <dbReference type="SAM" id="MobiDB-lite"/>
    </source>
</evidence>
<comment type="subcellular location">
    <subcellularLocation>
        <location evidence="1">Vacuole membrane</location>
        <topology evidence="1">Single-pass type II membrane protein</topology>
    </subcellularLocation>
</comment>
<feature type="domain" description="Peptidase S9 prolyl oligopeptidase catalytic" evidence="15">
    <location>
        <begin position="669"/>
        <end position="869"/>
    </location>
</feature>
<dbReference type="SUPFAM" id="SSF53474">
    <property type="entry name" value="alpha/beta-Hydrolases"/>
    <property type="match status" value="1"/>
</dbReference>
<name>A0A1B9ILM1_9TREE</name>
<dbReference type="STRING" id="1331196.A0A1B9ILM1"/>
<comment type="similarity">
    <text evidence="2">Belongs to the peptidase S9B family.</text>
</comment>
<evidence type="ECO:0000256" key="10">
    <source>
        <dbReference type="ARBA" id="ARBA00022989"/>
    </source>
</evidence>
<dbReference type="GO" id="GO:0005886">
    <property type="term" value="C:plasma membrane"/>
    <property type="evidence" value="ECO:0007669"/>
    <property type="project" value="TreeGrafter"/>
</dbReference>
<dbReference type="InterPro" id="IPR029058">
    <property type="entry name" value="AB_hydrolase_fold"/>
</dbReference>
<dbReference type="PANTHER" id="PTHR11731:SF200">
    <property type="entry name" value="DIPEPTIDYL PEPTIDASE 10, ISOFORM B"/>
    <property type="match status" value="1"/>
</dbReference>
<evidence type="ECO:0000256" key="4">
    <source>
        <dbReference type="ARBA" id="ARBA00022554"/>
    </source>
</evidence>
<dbReference type="FunFam" id="3.40.50.1820:FF:000003">
    <property type="entry name" value="Dipeptidyl peptidase 4"/>
    <property type="match status" value="1"/>
</dbReference>
<dbReference type="InterPro" id="IPR002469">
    <property type="entry name" value="Peptidase_S9B_N"/>
</dbReference>
<keyword evidence="10 14" id="KW-1133">Transmembrane helix</keyword>
<dbReference type="PANTHER" id="PTHR11731">
    <property type="entry name" value="PROTEASE FAMILY S9B,C DIPEPTIDYL-PEPTIDASE IV-RELATED"/>
    <property type="match status" value="1"/>
</dbReference>
<dbReference type="SUPFAM" id="SSF82171">
    <property type="entry name" value="DPP6 N-terminal domain-like"/>
    <property type="match status" value="1"/>
</dbReference>
<sequence>MPPIYGPVPDEEGENVPLAPSPQTPRKRKDSSGLSDASSTEFRDQLEVEPFDEKGDRFRDDPRLEDEAGNGDGDEDEQGYIVRPPQRLRSRQKSRKILAILITILAFAAAIGVLAASGYSAPTFGKSGNQRITMDHVFNGTFNAWSKQLDWVKQAADGTFSHIDKDNNIVLADVHNMTEETVLVESSKVVDEHGNKLHWQSWWLSADMEYVLFKTDHVKQWRHSSFGNYWVHRRSDSTTFPVITPSSHPTITKCVWSPVGHALAFVSKNDLYVITEEEMHSSGRPKSTRITTDGSETIFNGVPDWVYEEEVFETDSALWWSPDAESIAYLRSDESAVKDFKLQYYNPSNDAFEVHQYATELDMKYPKPGTPNPLATVHTYTLSSQSRHQLAWEGEMPLDNRIIIEVGWVADNGLLVKEIDRAARKGNVVLFQDGQTQGDIVRILGKEGEEGDDGWIDHGQNVIPIKGALEGYLDIVPNEGYNHIALFSPINATKPMWITSGEWEVTQISGVNVDKEIIYFTAATPSTDRHIYSAPVPTSTTEQDDQTFTALTDNSSPGYYEAFFSPGAGYYVLGYRGPEVPWQRLLETNPGEEPINVLLEGNPQLNQTLSEFVRPIITRQTIESDGYEINVLEMLPPNIDTSGRKKYPVLMRVYGGPGSQMVHNRFERDWHSYLVTTLKYIVVVVDGRGTGFKGRRLRNPVIDDLGHWEVVDQINAAKEMAKRSYVDRNRIGIWGWSYGGYMTCKTIEADSGIFTLGMAVAPVTNWLYYDSIYTERYMSVPSSNQDGYIRSAVNNVTSFAGDKVDFIWAHGSGDDNVHYANSASLLDKLTQEQVRGWRFRMFTDSNHSMDKRQAYREVYEWMTDYLKEKWGVGGKIHH</sequence>
<evidence type="ECO:0000256" key="5">
    <source>
        <dbReference type="ARBA" id="ARBA00022670"/>
    </source>
</evidence>
<dbReference type="GO" id="GO:0006508">
    <property type="term" value="P:proteolysis"/>
    <property type="evidence" value="ECO:0007669"/>
    <property type="project" value="UniProtKB-KW"/>
</dbReference>
<evidence type="ECO:0000256" key="6">
    <source>
        <dbReference type="ARBA" id="ARBA00022692"/>
    </source>
</evidence>
<feature type="region of interest" description="Disordered" evidence="13">
    <location>
        <begin position="1"/>
        <end position="87"/>
    </location>
</feature>